<evidence type="ECO:0000313" key="2">
    <source>
        <dbReference type="EMBL" id="KIW58732.1"/>
    </source>
</evidence>
<dbReference type="CDD" id="cd02231">
    <property type="entry name" value="cupin_BLL6423-like"/>
    <property type="match status" value="1"/>
</dbReference>
<dbReference type="RefSeq" id="XP_013319316.1">
    <property type="nucleotide sequence ID" value="XM_013463862.1"/>
</dbReference>
<protein>
    <recommendedName>
        <fullName evidence="1">Cupin type-2 domain-containing protein</fullName>
    </recommendedName>
</protein>
<dbReference type="InterPro" id="IPR016163">
    <property type="entry name" value="Ald_DH_C"/>
</dbReference>
<dbReference type="GeneID" id="25325137"/>
<organism evidence="2 3">
    <name type="scientific">Exophiala xenobiotica</name>
    <dbReference type="NCBI Taxonomy" id="348802"/>
    <lineage>
        <taxon>Eukaryota</taxon>
        <taxon>Fungi</taxon>
        <taxon>Dikarya</taxon>
        <taxon>Ascomycota</taxon>
        <taxon>Pezizomycotina</taxon>
        <taxon>Eurotiomycetes</taxon>
        <taxon>Chaetothyriomycetidae</taxon>
        <taxon>Chaetothyriales</taxon>
        <taxon>Herpotrichiellaceae</taxon>
        <taxon>Exophiala</taxon>
    </lineage>
</organism>
<dbReference type="InterPro" id="IPR011051">
    <property type="entry name" value="RmlC_Cupin_sf"/>
</dbReference>
<dbReference type="GO" id="GO:0016620">
    <property type="term" value="F:oxidoreductase activity, acting on the aldehyde or oxo group of donors, NAD or NADP as acceptor"/>
    <property type="evidence" value="ECO:0007669"/>
    <property type="project" value="InterPro"/>
</dbReference>
<dbReference type="PANTHER" id="PTHR36156">
    <property type="entry name" value="SLR2101 PROTEIN"/>
    <property type="match status" value="1"/>
</dbReference>
<dbReference type="SUPFAM" id="SSF51182">
    <property type="entry name" value="RmlC-like cupins"/>
    <property type="match status" value="1"/>
</dbReference>
<dbReference type="InterPro" id="IPR014710">
    <property type="entry name" value="RmlC-like_jellyroll"/>
</dbReference>
<dbReference type="InterPro" id="IPR047142">
    <property type="entry name" value="OryJ/VirC-like"/>
</dbReference>
<keyword evidence="3" id="KW-1185">Reference proteome</keyword>
<name>A0A0D2D8R8_9EURO</name>
<dbReference type="Pfam" id="PF07883">
    <property type="entry name" value="Cupin_2"/>
    <property type="match status" value="1"/>
</dbReference>
<evidence type="ECO:0000259" key="1">
    <source>
        <dbReference type="Pfam" id="PF07883"/>
    </source>
</evidence>
<evidence type="ECO:0000313" key="3">
    <source>
        <dbReference type="Proteomes" id="UP000054342"/>
    </source>
</evidence>
<proteinExistence type="predicted"/>
<dbReference type="OrthoDB" id="5596991at2759"/>
<gene>
    <name evidence="2" type="ORF">PV05_03229</name>
</gene>
<dbReference type="AlphaFoldDB" id="A0A0D2D8R8"/>
<dbReference type="HOGENOM" id="CLU_489183_0_0_1"/>
<feature type="domain" description="Cupin type-2" evidence="1">
    <location>
        <begin position="95"/>
        <end position="160"/>
    </location>
</feature>
<dbReference type="InterPro" id="IPR016161">
    <property type="entry name" value="Ald_DH/histidinol_DH"/>
</dbReference>
<accession>A0A0D2D8R8</accession>
<dbReference type="InterPro" id="IPR016162">
    <property type="entry name" value="Ald_DH_N"/>
</dbReference>
<dbReference type="STRING" id="348802.A0A0D2D8R8"/>
<dbReference type="Gene3D" id="3.40.605.10">
    <property type="entry name" value="Aldehyde Dehydrogenase, Chain A, domain 1"/>
    <property type="match status" value="1"/>
</dbReference>
<reference evidence="2 3" key="1">
    <citation type="submission" date="2015-01" db="EMBL/GenBank/DDBJ databases">
        <title>The Genome Sequence of Exophiala xenobiotica CBS118157.</title>
        <authorList>
            <consortium name="The Broad Institute Genomics Platform"/>
            <person name="Cuomo C."/>
            <person name="de Hoog S."/>
            <person name="Gorbushina A."/>
            <person name="Stielow B."/>
            <person name="Teixiera M."/>
            <person name="Abouelleil A."/>
            <person name="Chapman S.B."/>
            <person name="Priest M."/>
            <person name="Young S.K."/>
            <person name="Wortman J."/>
            <person name="Nusbaum C."/>
            <person name="Birren B."/>
        </authorList>
    </citation>
    <scope>NUCLEOTIDE SEQUENCE [LARGE SCALE GENOMIC DNA]</scope>
    <source>
        <strain evidence="2 3">CBS 118157</strain>
    </source>
</reference>
<dbReference type="SUPFAM" id="SSF53720">
    <property type="entry name" value="ALDH-like"/>
    <property type="match status" value="1"/>
</dbReference>
<sequence>MSQVTHGIHTLLDNGLPAISRYITDHNSEAKAVFSTHIEERLPWQELPDGARFCLGYATEKFPVQLSQQEDLHVYQRYLENKPGITIPGGTVLRLVDMMPGALSPMHRTVSLDYGVVLEGEVELVLDSGEVRLLKRGDVAIQRGTNHAWRNASDTQWARMFSLPVEPTIFVQKMGDSFHQIRAAVIEGRAQSPRYIQRQLTLLHDALLKHQKAIRTAIKRQTNYTSAEIDAEIYLTLDAIKHDYESFDFSKVVQEEYSLAQLKDYPSRRVAVGCIYVIPSEHSRLYSIVQTVSAAITAGNCVVVELGKSASDLDSLLAKVLAGALDGETFAMVAGKPDDQDFFTQHCVVVDARKNPQTPGSAHILLAKPSRCIAVVDRTVSSADIAHAAREIARARFSFDGKSPYAPDLVLVNEFVLQEFCRAAVQYTTTLLTRGVEPDLDDDRRAMRTAIDFVDPAVMELQRAPGVSTVLSGSRGKILCMQKRDESLMSRKVTSPVLVIHSIRSLDDAIDLINSCNRNERHQAAYFFANAVTAKYLGQFIPSRLSYTNCIPIALLG</sequence>
<dbReference type="Gene3D" id="3.40.309.10">
    <property type="entry name" value="Aldehyde Dehydrogenase, Chain A, domain 2"/>
    <property type="match status" value="1"/>
</dbReference>
<dbReference type="Gene3D" id="2.60.120.10">
    <property type="entry name" value="Jelly Rolls"/>
    <property type="match status" value="1"/>
</dbReference>
<dbReference type="PANTHER" id="PTHR36156:SF3">
    <property type="entry name" value="CUPIN 2 CONSERVED BARREL DOMAIN-CONTAINING PROTEIN"/>
    <property type="match status" value="1"/>
</dbReference>
<dbReference type="InterPro" id="IPR013096">
    <property type="entry name" value="Cupin_2"/>
</dbReference>
<dbReference type="Proteomes" id="UP000054342">
    <property type="component" value="Unassembled WGS sequence"/>
</dbReference>
<dbReference type="EMBL" id="KN847318">
    <property type="protein sequence ID" value="KIW58732.1"/>
    <property type="molecule type" value="Genomic_DNA"/>
</dbReference>